<name>A0A9P4Y8V6_CRYP1</name>
<dbReference type="RefSeq" id="XP_040780063.1">
    <property type="nucleotide sequence ID" value="XM_040923098.1"/>
</dbReference>
<evidence type="ECO:0000313" key="1">
    <source>
        <dbReference type="EMBL" id="KAF3769102.1"/>
    </source>
</evidence>
<dbReference type="Proteomes" id="UP000803844">
    <property type="component" value="Unassembled WGS sequence"/>
</dbReference>
<dbReference type="AlphaFoldDB" id="A0A9P4Y8V6"/>
<protein>
    <submittedName>
        <fullName evidence="1">Uncharacterized protein</fullName>
    </submittedName>
</protein>
<keyword evidence="2" id="KW-1185">Reference proteome</keyword>
<reference evidence="1" key="1">
    <citation type="journal article" date="2020" name="Phytopathology">
        <title>Genome sequence of the chestnut blight fungus Cryphonectria parasitica EP155: A fundamental resource for an archetypical invasive plant pathogen.</title>
        <authorList>
            <person name="Crouch J.A."/>
            <person name="Dawe A."/>
            <person name="Aerts A."/>
            <person name="Barry K."/>
            <person name="Churchill A.C.L."/>
            <person name="Grimwood J."/>
            <person name="Hillman B."/>
            <person name="Milgroom M.G."/>
            <person name="Pangilinan J."/>
            <person name="Smith M."/>
            <person name="Salamov A."/>
            <person name="Schmutz J."/>
            <person name="Yadav J."/>
            <person name="Grigoriev I.V."/>
            <person name="Nuss D."/>
        </authorList>
    </citation>
    <scope>NUCLEOTIDE SEQUENCE</scope>
    <source>
        <strain evidence="1">EP155</strain>
    </source>
</reference>
<dbReference type="EMBL" id="MU032345">
    <property type="protein sequence ID" value="KAF3769102.1"/>
    <property type="molecule type" value="Genomic_DNA"/>
</dbReference>
<proteinExistence type="predicted"/>
<accession>A0A9P4Y8V6</accession>
<gene>
    <name evidence="1" type="ORF">M406DRAFT_355164</name>
</gene>
<dbReference type="GeneID" id="63840227"/>
<evidence type="ECO:0000313" key="2">
    <source>
        <dbReference type="Proteomes" id="UP000803844"/>
    </source>
</evidence>
<organism evidence="1 2">
    <name type="scientific">Cryphonectria parasitica (strain ATCC 38755 / EP155)</name>
    <dbReference type="NCBI Taxonomy" id="660469"/>
    <lineage>
        <taxon>Eukaryota</taxon>
        <taxon>Fungi</taxon>
        <taxon>Dikarya</taxon>
        <taxon>Ascomycota</taxon>
        <taxon>Pezizomycotina</taxon>
        <taxon>Sordariomycetes</taxon>
        <taxon>Sordariomycetidae</taxon>
        <taxon>Diaporthales</taxon>
        <taxon>Cryphonectriaceae</taxon>
        <taxon>Cryphonectria-Endothia species complex</taxon>
        <taxon>Cryphonectria</taxon>
    </lineage>
</organism>
<sequence>MYRGLSCLCTCASPNHLETLPYSTYSLASTKTSFDSAVSDRVMLGMFFFRSLWKSMSGPSEGLPVLFNNPEISPVLSILGSLEEGTAVGLGGSAGLWLAAGCPWGN</sequence>
<comment type="caution">
    <text evidence="1">The sequence shown here is derived from an EMBL/GenBank/DDBJ whole genome shotgun (WGS) entry which is preliminary data.</text>
</comment>